<dbReference type="OrthoDB" id="10593898at2759"/>
<evidence type="ECO:0000256" key="1">
    <source>
        <dbReference type="SAM" id="MobiDB-lite"/>
    </source>
</evidence>
<evidence type="ECO:0000313" key="2">
    <source>
        <dbReference type="EMBL" id="PPS19607.1"/>
    </source>
</evidence>
<accession>A0A2P5YVI3</accession>
<dbReference type="AlphaFoldDB" id="A0A2P5YVI3"/>
<name>A0A2P5YVI3_GOSBA</name>
<dbReference type="EMBL" id="KZ662748">
    <property type="protein sequence ID" value="PPS19607.1"/>
    <property type="molecule type" value="Genomic_DNA"/>
</dbReference>
<reference evidence="2 3" key="1">
    <citation type="submission" date="2015-01" db="EMBL/GenBank/DDBJ databases">
        <title>Genome of allotetraploid Gossypium barbadense reveals genomic plasticity and fiber elongation in cotton evolution.</title>
        <authorList>
            <person name="Chen X."/>
            <person name="Liu X."/>
            <person name="Zhao B."/>
            <person name="Zheng H."/>
            <person name="Hu Y."/>
            <person name="Lu G."/>
            <person name="Yang C."/>
            <person name="Chen J."/>
            <person name="Shan C."/>
            <person name="Zhang L."/>
            <person name="Zhou Y."/>
            <person name="Wang L."/>
            <person name="Guo W."/>
            <person name="Bai Y."/>
            <person name="Ruan J."/>
            <person name="Shangguan X."/>
            <person name="Mao Y."/>
            <person name="Jiang J."/>
            <person name="Zhu Y."/>
            <person name="Lei J."/>
            <person name="Kang H."/>
            <person name="Chen S."/>
            <person name="He X."/>
            <person name="Wang R."/>
            <person name="Wang Y."/>
            <person name="Chen J."/>
            <person name="Wang L."/>
            <person name="Yu S."/>
            <person name="Wang B."/>
            <person name="Wei J."/>
            <person name="Song S."/>
            <person name="Lu X."/>
            <person name="Gao Z."/>
            <person name="Gu W."/>
            <person name="Deng X."/>
            <person name="Ma D."/>
            <person name="Wang S."/>
            <person name="Liang W."/>
            <person name="Fang L."/>
            <person name="Cai C."/>
            <person name="Zhu X."/>
            <person name="Zhou B."/>
            <person name="Zhang Y."/>
            <person name="Chen Z."/>
            <person name="Xu S."/>
            <person name="Zhu R."/>
            <person name="Wang S."/>
            <person name="Zhang T."/>
            <person name="Zhao G."/>
        </authorList>
    </citation>
    <scope>NUCLEOTIDE SEQUENCE [LARGE SCALE GENOMIC DNA]</scope>
    <source>
        <strain evidence="3">cv. Xinhai21</strain>
        <tissue evidence="2">Leaf</tissue>
    </source>
</reference>
<feature type="region of interest" description="Disordered" evidence="1">
    <location>
        <begin position="56"/>
        <end position="85"/>
    </location>
</feature>
<gene>
    <name evidence="2" type="ORF">GOBAR_AA00957</name>
</gene>
<organism evidence="2 3">
    <name type="scientific">Gossypium barbadense</name>
    <name type="common">Sea Island cotton</name>
    <name type="synonym">Hibiscus barbadensis</name>
    <dbReference type="NCBI Taxonomy" id="3634"/>
    <lineage>
        <taxon>Eukaryota</taxon>
        <taxon>Viridiplantae</taxon>
        <taxon>Streptophyta</taxon>
        <taxon>Embryophyta</taxon>
        <taxon>Tracheophyta</taxon>
        <taxon>Spermatophyta</taxon>
        <taxon>Magnoliopsida</taxon>
        <taxon>eudicotyledons</taxon>
        <taxon>Gunneridae</taxon>
        <taxon>Pentapetalae</taxon>
        <taxon>rosids</taxon>
        <taxon>malvids</taxon>
        <taxon>Malvales</taxon>
        <taxon>Malvaceae</taxon>
        <taxon>Malvoideae</taxon>
        <taxon>Gossypium</taxon>
    </lineage>
</organism>
<evidence type="ECO:0000313" key="3">
    <source>
        <dbReference type="Proteomes" id="UP000239757"/>
    </source>
</evidence>
<dbReference type="Proteomes" id="UP000239757">
    <property type="component" value="Unassembled WGS sequence"/>
</dbReference>
<feature type="compositionally biased region" description="Basic and acidic residues" evidence="1">
    <location>
        <begin position="145"/>
        <end position="156"/>
    </location>
</feature>
<proteinExistence type="predicted"/>
<feature type="region of interest" description="Disordered" evidence="1">
    <location>
        <begin position="141"/>
        <end position="161"/>
    </location>
</feature>
<feature type="compositionally biased region" description="Basic and acidic residues" evidence="1">
    <location>
        <begin position="56"/>
        <end position="79"/>
    </location>
</feature>
<sequence length="223" mass="24815">MEGSFLAGCLNEEKPVSVTNPNFGPWMLVEMRSSRQEKWGNKTEAPANQNKVAIEAHREGNNEQKWVEKFGPKLQEPRKKANGRTKKVDIPKNIYLECAISQGNLVSNVQENNEAEDLENIKAYYNPIFDESEVFIVPISDNTLDPDRRGGGKDRGSQSSKRAYIALQGRGNRFKSSGTTRVPLAKSMETVAELLSPQILNECSNDEVDGARSKTDNNIGLNS</sequence>
<protein>
    <submittedName>
        <fullName evidence="2">Uncharacterized protein</fullName>
    </submittedName>
</protein>